<accession>A0ABN9S474</accession>
<gene>
    <name evidence="2" type="ORF">PCOR1329_LOCUS26377</name>
</gene>
<dbReference type="Proteomes" id="UP001189429">
    <property type="component" value="Unassembled WGS sequence"/>
</dbReference>
<evidence type="ECO:0000313" key="2">
    <source>
        <dbReference type="EMBL" id="CAK0826587.1"/>
    </source>
</evidence>
<feature type="region of interest" description="Disordered" evidence="1">
    <location>
        <begin position="48"/>
        <end position="67"/>
    </location>
</feature>
<reference evidence="2" key="1">
    <citation type="submission" date="2023-10" db="EMBL/GenBank/DDBJ databases">
        <authorList>
            <person name="Chen Y."/>
            <person name="Shah S."/>
            <person name="Dougan E. K."/>
            <person name="Thang M."/>
            <person name="Chan C."/>
        </authorList>
    </citation>
    <scope>NUCLEOTIDE SEQUENCE [LARGE SCALE GENOMIC DNA]</scope>
</reference>
<feature type="region of interest" description="Disordered" evidence="1">
    <location>
        <begin position="90"/>
        <end position="114"/>
    </location>
</feature>
<name>A0ABN9S474_9DINO</name>
<comment type="caution">
    <text evidence="2">The sequence shown here is derived from an EMBL/GenBank/DDBJ whole genome shotgun (WGS) entry which is preliminary data.</text>
</comment>
<evidence type="ECO:0000313" key="3">
    <source>
        <dbReference type="Proteomes" id="UP001189429"/>
    </source>
</evidence>
<feature type="compositionally biased region" description="Low complexity" evidence="1">
    <location>
        <begin position="171"/>
        <end position="183"/>
    </location>
</feature>
<keyword evidence="3" id="KW-1185">Reference proteome</keyword>
<dbReference type="EMBL" id="CAUYUJ010009369">
    <property type="protein sequence ID" value="CAK0826587.1"/>
    <property type="molecule type" value="Genomic_DNA"/>
</dbReference>
<feature type="region of interest" description="Disordered" evidence="1">
    <location>
        <begin position="145"/>
        <end position="197"/>
    </location>
</feature>
<evidence type="ECO:0000256" key="1">
    <source>
        <dbReference type="SAM" id="MobiDB-lite"/>
    </source>
</evidence>
<proteinExistence type="predicted"/>
<organism evidence="2 3">
    <name type="scientific">Prorocentrum cordatum</name>
    <dbReference type="NCBI Taxonomy" id="2364126"/>
    <lineage>
        <taxon>Eukaryota</taxon>
        <taxon>Sar</taxon>
        <taxon>Alveolata</taxon>
        <taxon>Dinophyceae</taxon>
        <taxon>Prorocentrales</taxon>
        <taxon>Prorocentraceae</taxon>
        <taxon>Prorocentrum</taxon>
    </lineage>
</organism>
<protein>
    <submittedName>
        <fullName evidence="2">Uncharacterized protein</fullName>
    </submittedName>
</protein>
<sequence length="197" mass="20776">MTCARWCSFDCGYSSSFAGARMVLVCTAGLPWCPAGTQRLRRMVTTRCTQEGGGGGGGGEEEEEEEEGEIELLGARYGCKRQCAATWPAEGRRRRGTARARAGGTTGGLGMRQRSAVTASDAALARLWCRRRRATFASGAQRRACGNMKRKGGGGAGEERKMGMRGGGSGHPAAGGPSHAKGAQGRKYPTRARLLTE</sequence>